<accession>A0A811T4U0</accession>
<dbReference type="GO" id="GO:0016740">
    <property type="term" value="F:transferase activity"/>
    <property type="evidence" value="ECO:0007669"/>
    <property type="project" value="UniProtKB-KW"/>
</dbReference>
<dbReference type="AlphaFoldDB" id="A0A811T4U0"/>
<dbReference type="EMBL" id="CAJHIN010000010">
    <property type="protein sequence ID" value="CAD6490312.1"/>
    <property type="molecule type" value="Genomic_DNA"/>
</dbReference>
<proteinExistence type="predicted"/>
<protein>
    <submittedName>
        <fullName evidence="2">Putative molybdopterin synthase</fullName>
        <ecNumber evidence="2">2.8.1.-</ecNumber>
    </submittedName>
</protein>
<dbReference type="InterPro" id="IPR036563">
    <property type="entry name" value="MoaE_sf"/>
</dbReference>
<name>A0A811T4U0_9EURY</name>
<comment type="caution">
    <text evidence="2">The sequence shown here is derived from an EMBL/GenBank/DDBJ whole genome shotgun (WGS) entry which is preliminary data.</text>
</comment>
<dbReference type="Gene3D" id="3.40.50.300">
    <property type="entry name" value="P-loop containing nucleotide triphosphate hydrolases"/>
    <property type="match status" value="1"/>
</dbReference>
<dbReference type="GO" id="GO:0006777">
    <property type="term" value="P:Mo-molybdopterin cofactor biosynthetic process"/>
    <property type="evidence" value="ECO:0007669"/>
    <property type="project" value="InterPro"/>
</dbReference>
<dbReference type="GO" id="GO:0005525">
    <property type="term" value="F:GTP binding"/>
    <property type="evidence" value="ECO:0007669"/>
    <property type="project" value="InterPro"/>
</dbReference>
<dbReference type="SUPFAM" id="SSF54690">
    <property type="entry name" value="Molybdopterin synthase subunit MoaE"/>
    <property type="match status" value="1"/>
</dbReference>
<dbReference type="Pfam" id="PF03205">
    <property type="entry name" value="MobB"/>
    <property type="match status" value="1"/>
</dbReference>
<dbReference type="InterPro" id="IPR052539">
    <property type="entry name" value="MGD_biosynthesis_adapter"/>
</dbReference>
<dbReference type="EC" id="2.8.1.-" evidence="2"/>
<keyword evidence="2" id="KW-0808">Transferase</keyword>
<gene>
    <name evidence="2" type="primary">moaE</name>
    <name evidence="2" type="ORF">KFBDDELM_00194</name>
</gene>
<dbReference type="SUPFAM" id="SSF52540">
    <property type="entry name" value="P-loop containing nucleoside triphosphate hydrolases"/>
    <property type="match status" value="1"/>
</dbReference>
<dbReference type="PANTHER" id="PTHR40072:SF1">
    <property type="entry name" value="MOLYBDOPTERIN-GUANINE DINUCLEOTIDE BIOSYNTHESIS ADAPTER PROTEIN"/>
    <property type="match status" value="1"/>
</dbReference>
<dbReference type="PANTHER" id="PTHR40072">
    <property type="entry name" value="MOLYBDOPTERIN-GUANINE DINUCLEOTIDE BIOSYNTHESIS ADAPTER PROTEIN-RELATED"/>
    <property type="match status" value="1"/>
</dbReference>
<dbReference type="InterPro" id="IPR003448">
    <property type="entry name" value="Mopterin_biosynth_MoaE"/>
</dbReference>
<feature type="domain" description="Molybdopterin-guanine dinucleotide biosynthesis protein B (MobB)" evidence="1">
    <location>
        <begin position="6"/>
        <end position="117"/>
    </location>
</feature>
<dbReference type="Pfam" id="PF02391">
    <property type="entry name" value="MoaE"/>
    <property type="match status" value="1"/>
</dbReference>
<sequence>MYLVKIISIVGYKKSGKTALAEKLIRGLKQYGRVGTIKHMHEGTLNPDQTDTYRHIASGSNMTIGIGSNEMVKIIPDVDLHAAIDELCDSGMNFAVVEGFKDSELSKISIDITAENTVKYIDKKQIFNEQLIEELVQLTLQQKDYHTLKSLIHVVRSKPEIIKYSGAIGSFTGIVREITGNNVTKALELKQQDSAYEMIEDICSDLKKRDGITDVVMHHRTGLIRPGGDIVYIVVAAEHRQQLFPVLREAIDRLREEVQAPIIEMREQRVELNG</sequence>
<dbReference type="NCBIfam" id="NF011061">
    <property type="entry name" value="PRK14493.1"/>
    <property type="match status" value="1"/>
</dbReference>
<dbReference type="Proteomes" id="UP000606624">
    <property type="component" value="Unassembled WGS sequence"/>
</dbReference>
<evidence type="ECO:0000313" key="3">
    <source>
        <dbReference type="Proteomes" id="UP000606624"/>
    </source>
</evidence>
<evidence type="ECO:0000259" key="1">
    <source>
        <dbReference type="Pfam" id="PF03205"/>
    </source>
</evidence>
<evidence type="ECO:0000313" key="2">
    <source>
        <dbReference type="EMBL" id="CAD6490312.1"/>
    </source>
</evidence>
<dbReference type="NCBIfam" id="TIGR00176">
    <property type="entry name" value="mobB"/>
    <property type="match status" value="1"/>
</dbReference>
<dbReference type="InterPro" id="IPR027417">
    <property type="entry name" value="P-loop_NTPase"/>
</dbReference>
<organism evidence="2 3">
    <name type="scientific">Candidatus Argoarchaeum ethanivorans</name>
    <dbReference type="NCBI Taxonomy" id="2608793"/>
    <lineage>
        <taxon>Archaea</taxon>
        <taxon>Methanobacteriati</taxon>
        <taxon>Methanobacteriota</taxon>
        <taxon>Stenosarchaea group</taxon>
        <taxon>Methanomicrobia</taxon>
        <taxon>Methanosarcinales</taxon>
        <taxon>Methanosarcinales incertae sedis</taxon>
        <taxon>GOM Arc I cluster</taxon>
        <taxon>Candidatus Argoarchaeum</taxon>
    </lineage>
</organism>
<dbReference type="InterPro" id="IPR004435">
    <property type="entry name" value="MobB_dom"/>
</dbReference>
<dbReference type="CDD" id="cd00756">
    <property type="entry name" value="MoaE"/>
    <property type="match status" value="1"/>
</dbReference>
<reference evidence="2" key="1">
    <citation type="submission" date="2020-10" db="EMBL/GenBank/DDBJ databases">
        <authorList>
            <person name="Hahn C.J."/>
            <person name="Laso-Perez R."/>
            <person name="Vulcano F."/>
            <person name="Vaziourakis K.-M."/>
            <person name="Stokke R."/>
            <person name="Steen I.H."/>
            <person name="Teske A."/>
            <person name="Boetius A."/>
            <person name="Liebeke M."/>
            <person name="Amann R."/>
            <person name="Knittel K."/>
        </authorList>
    </citation>
    <scope>NUCLEOTIDE SEQUENCE</scope>
    <source>
        <strain evidence="2">Gfbio:e3339647-f889-4370-9287-4fb5cb688e4c:AG392E03_GoMArc1</strain>
    </source>
</reference>